<dbReference type="EMBL" id="AJTZ01000005">
    <property type="protein sequence ID" value="EJN94211.1"/>
    <property type="molecule type" value="Genomic_DNA"/>
</dbReference>
<evidence type="ECO:0000313" key="1">
    <source>
        <dbReference type="EMBL" id="EJN94211.1"/>
    </source>
</evidence>
<keyword evidence="2" id="KW-1185">Reference proteome</keyword>
<reference evidence="1 2" key="1">
    <citation type="submission" date="2009-12" db="EMBL/GenBank/DDBJ databases">
        <authorList>
            <person name="Lefebure T."/>
            <person name="Cornejo O.E."/>
            <person name="Pavinski Bitar P.D."/>
            <person name="Lang P."/>
            <person name="Stanhope M.J."/>
        </authorList>
    </citation>
    <scope>NUCLEOTIDE SEQUENCE [LARGE SCALE GENOMIC DNA]</scope>
    <source>
        <strain evidence="1 2">FA-1</strain>
    </source>
</reference>
<name>A0ABP2R275_STRRT</name>
<sequence length="39" mass="4290">MAGWLSFLNEFGRDGSPNHSDKASFVLGGFLLCQKFQAI</sequence>
<protein>
    <submittedName>
        <fullName evidence="1">Uncharacterized protein</fullName>
    </submittedName>
</protein>
<gene>
    <name evidence="1" type="ORF">SRA_06736</name>
</gene>
<organism evidence="1 2">
    <name type="scientific">Streptococcus ratti FA-1 = DSM 20564</name>
    <dbReference type="NCBI Taxonomy" id="699248"/>
    <lineage>
        <taxon>Bacteria</taxon>
        <taxon>Bacillati</taxon>
        <taxon>Bacillota</taxon>
        <taxon>Bacilli</taxon>
        <taxon>Lactobacillales</taxon>
        <taxon>Streptococcaceae</taxon>
        <taxon>Streptococcus</taxon>
    </lineage>
</organism>
<evidence type="ECO:0000313" key="2">
    <source>
        <dbReference type="Proteomes" id="UP000007815"/>
    </source>
</evidence>
<dbReference type="Proteomes" id="UP000007815">
    <property type="component" value="Unassembled WGS sequence"/>
</dbReference>
<proteinExistence type="predicted"/>
<accession>A0ABP2R275</accession>
<comment type="caution">
    <text evidence="1">The sequence shown here is derived from an EMBL/GenBank/DDBJ whole genome shotgun (WGS) entry which is preliminary data.</text>
</comment>